<feature type="region of interest" description="Disordered" evidence="1">
    <location>
        <begin position="151"/>
        <end position="211"/>
    </location>
</feature>
<evidence type="ECO:0000256" key="1">
    <source>
        <dbReference type="SAM" id="MobiDB-lite"/>
    </source>
</evidence>
<accession>A0A9Q1GT28</accession>
<evidence type="ECO:0000313" key="3">
    <source>
        <dbReference type="Proteomes" id="UP001153076"/>
    </source>
</evidence>
<gene>
    <name evidence="2" type="ORF">Cgig2_018408</name>
</gene>
<evidence type="ECO:0000313" key="2">
    <source>
        <dbReference type="EMBL" id="KAJ8425623.1"/>
    </source>
</evidence>
<feature type="compositionally biased region" description="Basic and acidic residues" evidence="1">
    <location>
        <begin position="151"/>
        <end position="165"/>
    </location>
</feature>
<dbReference type="OrthoDB" id="679318at2759"/>
<dbReference type="AlphaFoldDB" id="A0A9Q1GT28"/>
<feature type="compositionally biased region" description="Basic and acidic residues" evidence="1">
    <location>
        <begin position="182"/>
        <end position="211"/>
    </location>
</feature>
<name>A0A9Q1GT28_9CARY</name>
<protein>
    <submittedName>
        <fullName evidence="2">Uncharacterized protein</fullName>
    </submittedName>
</protein>
<dbReference type="EMBL" id="JAKOGI010001436">
    <property type="protein sequence ID" value="KAJ8425623.1"/>
    <property type="molecule type" value="Genomic_DNA"/>
</dbReference>
<reference evidence="2" key="1">
    <citation type="submission" date="2022-04" db="EMBL/GenBank/DDBJ databases">
        <title>Carnegiea gigantea Genome sequencing and assembly v2.</title>
        <authorList>
            <person name="Copetti D."/>
            <person name="Sanderson M.J."/>
            <person name="Burquez A."/>
            <person name="Wojciechowski M.F."/>
        </authorList>
    </citation>
    <scope>NUCLEOTIDE SEQUENCE</scope>
    <source>
        <strain evidence="2">SGP5-SGP5p</strain>
        <tissue evidence="2">Aerial part</tissue>
    </source>
</reference>
<organism evidence="2 3">
    <name type="scientific">Carnegiea gigantea</name>
    <dbReference type="NCBI Taxonomy" id="171969"/>
    <lineage>
        <taxon>Eukaryota</taxon>
        <taxon>Viridiplantae</taxon>
        <taxon>Streptophyta</taxon>
        <taxon>Embryophyta</taxon>
        <taxon>Tracheophyta</taxon>
        <taxon>Spermatophyta</taxon>
        <taxon>Magnoliopsida</taxon>
        <taxon>eudicotyledons</taxon>
        <taxon>Gunneridae</taxon>
        <taxon>Pentapetalae</taxon>
        <taxon>Caryophyllales</taxon>
        <taxon>Cactineae</taxon>
        <taxon>Cactaceae</taxon>
        <taxon>Cactoideae</taxon>
        <taxon>Echinocereeae</taxon>
        <taxon>Carnegiea</taxon>
    </lineage>
</organism>
<proteinExistence type="predicted"/>
<sequence length="257" mass="29145">MTMHSFSSVVAQFNEAQAEEVRSKGFSSFLKVDLKQILGKFLKLLVECFDPYTVCFRLLDGQKFTVTTFYVYVTLGVPFGGMEIIQITKSSTDEEYDEVRPRSHYCSRTILKFVKDVTQIASLDWCQFVLDKLITSVRHYKESTAVNRELSMKKPAENKSKEVKQKKQSPRAYGEQQAPDSSKPKLTKEMLSKKDHEKCVGAARTPEKSEKLTKLDSELCQDELLISEYGFGKVKDVDDSCGDKKATRVSMATLKPG</sequence>
<keyword evidence="3" id="KW-1185">Reference proteome</keyword>
<comment type="caution">
    <text evidence="2">The sequence shown here is derived from an EMBL/GenBank/DDBJ whole genome shotgun (WGS) entry which is preliminary data.</text>
</comment>
<dbReference type="Proteomes" id="UP001153076">
    <property type="component" value="Unassembled WGS sequence"/>
</dbReference>